<comment type="caution">
    <text evidence="1">The sequence shown here is derived from an EMBL/GenBank/DDBJ whole genome shotgun (WGS) entry which is preliminary data.</text>
</comment>
<dbReference type="EMBL" id="BLVO01000013">
    <property type="protein sequence ID" value="GFM33161.1"/>
    <property type="molecule type" value="Genomic_DNA"/>
</dbReference>
<protein>
    <submittedName>
        <fullName evidence="1">Uncharacterized protein</fullName>
    </submittedName>
</protein>
<dbReference type="RefSeq" id="WP_174404844.1">
    <property type="nucleotide sequence ID" value="NZ_BLVO01000013.1"/>
</dbReference>
<name>A0A7J0BIT4_9BACT</name>
<evidence type="ECO:0000313" key="1">
    <source>
        <dbReference type="EMBL" id="GFM33161.1"/>
    </source>
</evidence>
<keyword evidence="2" id="KW-1185">Reference proteome</keyword>
<sequence>MGIVSELGNAYATVEQADAVLKGWAVAHRVWKTLDAGLKARLLAAATSQIDTLPFRFPRAVAGQDRALPVLCNGTVTGQAEAELACILQAAHLVMEYGTEQAAQQDAEQGGPPFTGDSSTVCFAESADCIPYSLGALLVLEGLLDLTTVSVDEE</sequence>
<accession>A0A7J0BIT4</accession>
<dbReference type="Proteomes" id="UP000503840">
    <property type="component" value="Unassembled WGS sequence"/>
</dbReference>
<dbReference type="AlphaFoldDB" id="A0A7J0BIT4"/>
<proteinExistence type="predicted"/>
<evidence type="ECO:0000313" key="2">
    <source>
        <dbReference type="Proteomes" id="UP000503840"/>
    </source>
</evidence>
<organism evidence="1 2">
    <name type="scientific">Desulfovibrio subterraneus</name>
    <dbReference type="NCBI Taxonomy" id="2718620"/>
    <lineage>
        <taxon>Bacteria</taxon>
        <taxon>Pseudomonadati</taxon>
        <taxon>Thermodesulfobacteriota</taxon>
        <taxon>Desulfovibrionia</taxon>
        <taxon>Desulfovibrionales</taxon>
        <taxon>Desulfovibrionaceae</taxon>
        <taxon>Desulfovibrio</taxon>
    </lineage>
</organism>
<reference evidence="1 2" key="1">
    <citation type="submission" date="2020-05" db="EMBL/GenBank/DDBJ databases">
        <title>Draft genome sequence of Desulfovibrio sp. strain HN2T.</title>
        <authorList>
            <person name="Ueno A."/>
            <person name="Tamazawa S."/>
            <person name="Tamamura S."/>
            <person name="Murakami T."/>
            <person name="Kiyama T."/>
            <person name="Inomata H."/>
            <person name="Amano Y."/>
            <person name="Miyakawa K."/>
            <person name="Tamaki H."/>
            <person name="Naganuma T."/>
            <person name="Kaneko K."/>
        </authorList>
    </citation>
    <scope>NUCLEOTIDE SEQUENCE [LARGE SCALE GENOMIC DNA]</scope>
    <source>
        <strain evidence="1 2">HN2</strain>
    </source>
</reference>
<gene>
    <name evidence="1" type="ORF">DSM101010T_15260</name>
</gene>